<evidence type="ECO:0000256" key="1">
    <source>
        <dbReference type="SAM" id="Coils"/>
    </source>
</evidence>
<feature type="compositionally biased region" description="Polar residues" evidence="2">
    <location>
        <begin position="175"/>
        <end position="194"/>
    </location>
</feature>
<reference evidence="3 4" key="1">
    <citation type="submission" date="2019-03" db="EMBL/GenBank/DDBJ databases">
        <title>Rhodosporidium diobovatum UCD-FST 08-225 genome sequencing, assembly, and annotation.</title>
        <authorList>
            <person name="Fakankun I.U."/>
            <person name="Fristensky B."/>
            <person name="Levin D.B."/>
        </authorList>
    </citation>
    <scope>NUCLEOTIDE SEQUENCE [LARGE SCALE GENOMIC DNA]</scope>
    <source>
        <strain evidence="3 4">UCD-FST 08-225</strain>
    </source>
</reference>
<feature type="compositionally biased region" description="Low complexity" evidence="2">
    <location>
        <begin position="1"/>
        <end position="24"/>
    </location>
</feature>
<evidence type="ECO:0000313" key="4">
    <source>
        <dbReference type="Proteomes" id="UP000311382"/>
    </source>
</evidence>
<feature type="coiled-coil region" evidence="1">
    <location>
        <begin position="33"/>
        <end position="60"/>
    </location>
</feature>
<feature type="compositionally biased region" description="Basic and acidic residues" evidence="2">
    <location>
        <begin position="244"/>
        <end position="257"/>
    </location>
</feature>
<proteinExistence type="predicted"/>
<sequence>MPIVSPTSESSSSSPPATSRARTSSRTDKRALLDALAAQLKHEKAQAEHWARRMMDVEDEVQAKHREFLDEEERLSLERDHNAATIASLRRDFARARHALEEALHVESTEAEAYLALLSAGVPDARPLGEGPGMVTASEGGLDTSDDDDNHPGRTYMDPPPPLSPPSFAHESERPSSGTPPNQSPSRGTVTPSSVDILPPPPERPTSHIGGHPFQAQQGYYRPDTSPYRSHGGAVPTSSNPALDRSEWRDPDAESLDRPGGGAEVKGMHPELQRNGGRWSRVFPGLVRRMSSSQARA</sequence>
<feature type="region of interest" description="Disordered" evidence="2">
    <location>
        <begin position="1"/>
        <end position="28"/>
    </location>
</feature>
<keyword evidence="1" id="KW-0175">Coiled coil</keyword>
<gene>
    <name evidence="3" type="ORF">DMC30DRAFT_39562</name>
</gene>
<name>A0A5C5FR01_9BASI</name>
<dbReference type="AlphaFoldDB" id="A0A5C5FR01"/>
<organism evidence="3 4">
    <name type="scientific">Rhodotorula diobovata</name>
    <dbReference type="NCBI Taxonomy" id="5288"/>
    <lineage>
        <taxon>Eukaryota</taxon>
        <taxon>Fungi</taxon>
        <taxon>Dikarya</taxon>
        <taxon>Basidiomycota</taxon>
        <taxon>Pucciniomycotina</taxon>
        <taxon>Microbotryomycetes</taxon>
        <taxon>Sporidiobolales</taxon>
        <taxon>Sporidiobolaceae</taxon>
        <taxon>Rhodotorula</taxon>
    </lineage>
</organism>
<feature type="region of interest" description="Disordered" evidence="2">
    <location>
        <begin position="128"/>
        <end position="280"/>
    </location>
</feature>
<evidence type="ECO:0000256" key="2">
    <source>
        <dbReference type="SAM" id="MobiDB-lite"/>
    </source>
</evidence>
<keyword evidence="4" id="KW-1185">Reference proteome</keyword>
<protein>
    <submittedName>
        <fullName evidence="3">Uncharacterized protein</fullName>
    </submittedName>
</protein>
<accession>A0A5C5FR01</accession>
<dbReference type="Proteomes" id="UP000311382">
    <property type="component" value="Unassembled WGS sequence"/>
</dbReference>
<comment type="caution">
    <text evidence="3">The sequence shown here is derived from an EMBL/GenBank/DDBJ whole genome shotgun (WGS) entry which is preliminary data.</text>
</comment>
<evidence type="ECO:0000313" key="3">
    <source>
        <dbReference type="EMBL" id="TNY18739.1"/>
    </source>
</evidence>
<dbReference type="EMBL" id="SOZI01000124">
    <property type="protein sequence ID" value="TNY18739.1"/>
    <property type="molecule type" value="Genomic_DNA"/>
</dbReference>